<dbReference type="FunFam" id="1.10.420.10:FF:000009">
    <property type="entry name" value="Ascorbate peroxidase"/>
    <property type="match status" value="1"/>
</dbReference>
<dbReference type="OrthoDB" id="2859658at2759"/>
<comment type="similarity">
    <text evidence="2">Belongs to the peroxidase family. Cytochrome c peroxidase subfamily.</text>
</comment>
<evidence type="ECO:0000256" key="2">
    <source>
        <dbReference type="ARBA" id="ARBA00005997"/>
    </source>
</evidence>
<dbReference type="PANTHER" id="PTHR31356">
    <property type="entry name" value="THYLAKOID LUMENAL 29 KDA PROTEIN, CHLOROPLASTIC-RELATED"/>
    <property type="match status" value="1"/>
</dbReference>
<dbReference type="GO" id="GO:0034599">
    <property type="term" value="P:cellular response to oxidative stress"/>
    <property type="evidence" value="ECO:0007669"/>
    <property type="project" value="EnsemblFungi"/>
</dbReference>
<dbReference type="GO" id="GO:0042744">
    <property type="term" value="P:hydrogen peroxide catabolic process"/>
    <property type="evidence" value="ECO:0007669"/>
    <property type="project" value="TreeGrafter"/>
</dbReference>
<dbReference type="GO" id="GO:0046872">
    <property type="term" value="F:metal ion binding"/>
    <property type="evidence" value="ECO:0007669"/>
    <property type="project" value="UniProtKB-UniRule"/>
</dbReference>
<accession>A0A1E4TXC6</accession>
<dbReference type="Gene3D" id="1.10.520.10">
    <property type="match status" value="1"/>
</dbReference>
<evidence type="ECO:0000256" key="4">
    <source>
        <dbReference type="ARBA" id="ARBA00022617"/>
    </source>
</evidence>
<evidence type="ECO:0000256" key="3">
    <source>
        <dbReference type="ARBA" id="ARBA00022559"/>
    </source>
</evidence>
<evidence type="ECO:0000256" key="9">
    <source>
        <dbReference type="RuleBase" id="RU363051"/>
    </source>
</evidence>
<dbReference type="GO" id="GO:0005758">
    <property type="term" value="C:mitochondrial intermembrane space"/>
    <property type="evidence" value="ECO:0007669"/>
    <property type="project" value="EnsemblFungi"/>
</dbReference>
<dbReference type="GO" id="GO:0004130">
    <property type="term" value="F:cytochrome-c peroxidase activity"/>
    <property type="evidence" value="ECO:0007669"/>
    <property type="project" value="EnsemblFungi"/>
</dbReference>
<dbReference type="InterPro" id="IPR019794">
    <property type="entry name" value="Peroxidases_AS"/>
</dbReference>
<dbReference type="Gene3D" id="1.10.420.10">
    <property type="entry name" value="Peroxidase, domain 2"/>
    <property type="match status" value="1"/>
</dbReference>
<reference evidence="12" key="1">
    <citation type="submission" date="2016-05" db="EMBL/GenBank/DDBJ databases">
        <title>Comparative genomics of biotechnologically important yeasts.</title>
        <authorList>
            <consortium name="DOE Joint Genome Institute"/>
            <person name="Riley R."/>
            <person name="Haridas S."/>
            <person name="Wolfe K.H."/>
            <person name="Lopes M.R."/>
            <person name="Hittinger C.T."/>
            <person name="Goker M."/>
            <person name="Salamov A."/>
            <person name="Wisecaver J."/>
            <person name="Long T.M."/>
            <person name="Aerts A.L."/>
            <person name="Barry K."/>
            <person name="Choi C."/>
            <person name="Clum A."/>
            <person name="Coughlan A.Y."/>
            <person name="Deshpande S."/>
            <person name="Douglass A.P."/>
            <person name="Hanson S.J."/>
            <person name="Klenk H.-P."/>
            <person name="Labutti K."/>
            <person name="Lapidus A."/>
            <person name="Lindquist E."/>
            <person name="Lipzen A."/>
            <person name="Meier-Kolthoff J.P."/>
            <person name="Ohm R.A."/>
            <person name="Otillar R.P."/>
            <person name="Pangilinan J."/>
            <person name="Peng Y."/>
            <person name="Rokas A."/>
            <person name="Rosa C.A."/>
            <person name="Scheuner C."/>
            <person name="Sibirny A.A."/>
            <person name="Slot J.C."/>
            <person name="Stielow J.B."/>
            <person name="Sun H."/>
            <person name="Kurtzman C.P."/>
            <person name="Blackwell M."/>
            <person name="Grigoriev I.V."/>
            <person name="Jeffries T.W."/>
        </authorList>
    </citation>
    <scope>NUCLEOTIDE SEQUENCE [LARGE SCALE GENOMIC DNA]</scope>
    <source>
        <strain evidence="12">NRRL Y-2460</strain>
    </source>
</reference>
<dbReference type="InterPro" id="IPR010255">
    <property type="entry name" value="Haem_peroxidase_sf"/>
</dbReference>
<proteinExistence type="inferred from homology"/>
<dbReference type="PANTHER" id="PTHR31356:SF58">
    <property type="entry name" value="CYTOCHROME C PEROXIDASE, MITOCHONDRIAL"/>
    <property type="match status" value="1"/>
</dbReference>
<gene>
    <name evidence="11" type="ORF">PACTADRAFT_49767</name>
</gene>
<dbReference type="FunFam" id="1.10.520.10:FF:000005">
    <property type="entry name" value="Cytochrome c peroxidase"/>
    <property type="match status" value="1"/>
</dbReference>
<evidence type="ECO:0000256" key="8">
    <source>
        <dbReference type="ARBA" id="ARBA00038574"/>
    </source>
</evidence>
<evidence type="ECO:0000313" key="12">
    <source>
        <dbReference type="Proteomes" id="UP000094236"/>
    </source>
</evidence>
<keyword evidence="7" id="KW-0408">Iron</keyword>
<dbReference type="InterPro" id="IPR002016">
    <property type="entry name" value="Haem_peroxidase"/>
</dbReference>
<evidence type="ECO:0000259" key="10">
    <source>
        <dbReference type="PROSITE" id="PS50873"/>
    </source>
</evidence>
<comment type="function">
    <text evidence="1">Destroys radicals which are normally produced within the cells and which are toxic to biological systems.</text>
</comment>
<feature type="domain" description="Plant heme peroxidase family profile" evidence="10">
    <location>
        <begin position="155"/>
        <end position="366"/>
    </location>
</feature>
<sequence>MSAINFRFANSFRNFSSRSFYSKKTIFSLVSAVSATTGAAYTYERYFNSTNGDNGGGKFIPGKKYAAAFLAAIPDKNKDYQEVYNAIAQKLVDQDDYDDGSYGPVLVRLAWHQSGTFRKHPSGPKGCPYSENAGGSFGGTMRYEYEGSNPANNGLDVARKFLEEFKQKYPYISYGDLYTLGGVVSVQELGGPKIPWRAGRKDLTEKDQAPNGRLPDGAKGADHIRELFGPHAMGFNDQEITALIGAHCLGRCHVKNSGFDGPWTFSPTFFTNDFYKLLMDGDWHIREWNGSRQFEDDATKSLMMLPADMAIKTDPKFAKYARKYADDQDLFFKDFTAAFVKLLELGIEFPKNSKTFNFKTLDEQEQ</sequence>
<evidence type="ECO:0000256" key="6">
    <source>
        <dbReference type="ARBA" id="ARBA00023002"/>
    </source>
</evidence>
<evidence type="ECO:0000256" key="7">
    <source>
        <dbReference type="ARBA" id="ARBA00023004"/>
    </source>
</evidence>
<dbReference type="PRINTS" id="PR00458">
    <property type="entry name" value="PEROXIDASE"/>
</dbReference>
<dbReference type="SUPFAM" id="SSF48113">
    <property type="entry name" value="Heme-dependent peroxidases"/>
    <property type="match status" value="1"/>
</dbReference>
<keyword evidence="12" id="KW-1185">Reference proteome</keyword>
<dbReference type="Pfam" id="PF00141">
    <property type="entry name" value="peroxidase"/>
    <property type="match status" value="1"/>
</dbReference>
<keyword evidence="5" id="KW-0479">Metal-binding</keyword>
<dbReference type="InterPro" id="IPR044831">
    <property type="entry name" value="Ccp1-like"/>
</dbReference>
<keyword evidence="3 9" id="KW-0575">Peroxidase</keyword>
<dbReference type="PROSITE" id="PS50873">
    <property type="entry name" value="PEROXIDASE_4"/>
    <property type="match status" value="1"/>
</dbReference>
<evidence type="ECO:0000256" key="5">
    <source>
        <dbReference type="ARBA" id="ARBA00022723"/>
    </source>
</evidence>
<comment type="subunit">
    <text evidence="8">Forms a one-to-one complex with cytochrome c.</text>
</comment>
<dbReference type="PROSITE" id="PS00436">
    <property type="entry name" value="PEROXIDASE_2"/>
    <property type="match status" value="1"/>
</dbReference>
<keyword evidence="4" id="KW-0349">Heme</keyword>
<dbReference type="Proteomes" id="UP000094236">
    <property type="component" value="Unassembled WGS sequence"/>
</dbReference>
<dbReference type="GO" id="GO:0000302">
    <property type="term" value="P:response to reactive oxygen species"/>
    <property type="evidence" value="ECO:0007669"/>
    <property type="project" value="TreeGrafter"/>
</dbReference>
<evidence type="ECO:0000313" key="11">
    <source>
        <dbReference type="EMBL" id="ODV96415.1"/>
    </source>
</evidence>
<evidence type="ECO:0000256" key="1">
    <source>
        <dbReference type="ARBA" id="ARBA00003917"/>
    </source>
</evidence>
<dbReference type="AlphaFoldDB" id="A0A1E4TXC6"/>
<dbReference type="EC" id="1.11.1.-" evidence="9"/>
<protein>
    <recommendedName>
        <fullName evidence="9">Peroxidase</fullName>
        <ecNumber evidence="9">1.11.1.-</ecNumber>
    </recommendedName>
</protein>
<dbReference type="STRING" id="669874.A0A1E4TXC6"/>
<name>A0A1E4TXC6_PACTA</name>
<organism evidence="11 12">
    <name type="scientific">Pachysolen tannophilus NRRL Y-2460</name>
    <dbReference type="NCBI Taxonomy" id="669874"/>
    <lineage>
        <taxon>Eukaryota</taxon>
        <taxon>Fungi</taxon>
        <taxon>Dikarya</taxon>
        <taxon>Ascomycota</taxon>
        <taxon>Saccharomycotina</taxon>
        <taxon>Pichiomycetes</taxon>
        <taxon>Pachysolenaceae</taxon>
        <taxon>Pachysolen</taxon>
    </lineage>
</organism>
<keyword evidence="6 9" id="KW-0560">Oxidoreductase</keyword>
<dbReference type="EMBL" id="KV454013">
    <property type="protein sequence ID" value="ODV96415.1"/>
    <property type="molecule type" value="Genomic_DNA"/>
</dbReference>
<dbReference type="GO" id="GO:0020037">
    <property type="term" value="F:heme binding"/>
    <property type="evidence" value="ECO:0007669"/>
    <property type="project" value="UniProtKB-UniRule"/>
</dbReference>